<dbReference type="InterPro" id="IPR036138">
    <property type="entry name" value="PBP_dimer_sf"/>
</dbReference>
<dbReference type="GO" id="GO:0006508">
    <property type="term" value="P:proteolysis"/>
    <property type="evidence" value="ECO:0007669"/>
    <property type="project" value="UniProtKB-KW"/>
</dbReference>
<dbReference type="InterPro" id="IPR050515">
    <property type="entry name" value="Beta-lactam/transpept"/>
</dbReference>
<comment type="subcellular location">
    <subcellularLocation>
        <location evidence="16">Cell inner membrane</location>
        <topology evidence="16">Single-pass membrane protein</topology>
    </subcellularLocation>
    <subcellularLocation>
        <location evidence="1">Membrane</location>
    </subcellularLocation>
</comment>
<dbReference type="GO" id="GO:0008955">
    <property type="term" value="F:peptidoglycan glycosyltransferase activity"/>
    <property type="evidence" value="ECO:0007669"/>
    <property type="project" value="InterPro"/>
</dbReference>
<dbReference type="InterPro" id="IPR037532">
    <property type="entry name" value="FtsI_transpept"/>
</dbReference>
<keyword evidence="3 16" id="KW-0997">Cell inner membrane</keyword>
<evidence type="ECO:0000259" key="18">
    <source>
        <dbReference type="Pfam" id="PF03717"/>
    </source>
</evidence>
<keyword evidence="15 16" id="KW-0961">Cell wall biogenesis/degradation</keyword>
<reference evidence="19 20" key="1">
    <citation type="submission" date="2019-03" db="EMBL/GenBank/DDBJ databases">
        <title>Genomic Encyclopedia of Type Strains, Phase IV (KMG-IV): sequencing the most valuable type-strain genomes for metagenomic binning, comparative biology and taxonomic classification.</title>
        <authorList>
            <person name="Goeker M."/>
        </authorList>
    </citation>
    <scope>NUCLEOTIDE SEQUENCE [LARGE SCALE GENOMIC DNA]</scope>
    <source>
        <strain evidence="19 20">DSM 7445</strain>
    </source>
</reference>
<dbReference type="Pfam" id="PF00905">
    <property type="entry name" value="Transpeptidase"/>
    <property type="match status" value="1"/>
</dbReference>
<dbReference type="Gene3D" id="3.90.1310.10">
    <property type="entry name" value="Penicillin-binding protein 2a (Domain 2)"/>
    <property type="match status" value="1"/>
</dbReference>
<keyword evidence="11 16" id="KW-1133">Transmembrane helix</keyword>
<dbReference type="InterPro" id="IPR001460">
    <property type="entry name" value="PCN-bd_Tpept"/>
</dbReference>
<feature type="domain" description="Penicillin-binding protein transpeptidase" evidence="17">
    <location>
        <begin position="268"/>
        <end position="562"/>
    </location>
</feature>
<dbReference type="GO" id="GO:0071555">
    <property type="term" value="P:cell wall organization"/>
    <property type="evidence" value="ECO:0007669"/>
    <property type="project" value="UniProtKB-KW"/>
</dbReference>
<dbReference type="Gene3D" id="3.40.710.10">
    <property type="entry name" value="DD-peptidase/beta-lactamase superfamily"/>
    <property type="match status" value="1"/>
</dbReference>
<evidence type="ECO:0000313" key="19">
    <source>
        <dbReference type="EMBL" id="TCS36931.1"/>
    </source>
</evidence>
<evidence type="ECO:0000256" key="10">
    <source>
        <dbReference type="ARBA" id="ARBA00022984"/>
    </source>
</evidence>
<evidence type="ECO:0000256" key="16">
    <source>
        <dbReference type="HAMAP-Rule" id="MF_02080"/>
    </source>
</evidence>
<keyword evidence="5 16" id="KW-0121">Carboxypeptidase</keyword>
<organism evidence="19 20">
    <name type="scientific">Paucimonas lemoignei</name>
    <name type="common">Pseudomonas lemoignei</name>
    <dbReference type="NCBI Taxonomy" id="29443"/>
    <lineage>
        <taxon>Bacteria</taxon>
        <taxon>Pseudomonadati</taxon>
        <taxon>Pseudomonadota</taxon>
        <taxon>Betaproteobacteria</taxon>
        <taxon>Burkholderiales</taxon>
        <taxon>Burkholderiaceae</taxon>
        <taxon>Paucimonas</taxon>
    </lineage>
</organism>
<feature type="active site" description="Acyl-ester intermediate" evidence="16">
    <location>
        <position position="315"/>
    </location>
</feature>
<feature type="transmembrane region" description="Helical" evidence="16">
    <location>
        <begin position="39"/>
        <end position="58"/>
    </location>
</feature>
<evidence type="ECO:0000256" key="15">
    <source>
        <dbReference type="ARBA" id="ARBA00023316"/>
    </source>
</evidence>
<dbReference type="AlphaFoldDB" id="A0A4R3HXD1"/>
<keyword evidence="10 16" id="KW-0573">Peptidoglycan synthesis</keyword>
<dbReference type="GO" id="GO:0008360">
    <property type="term" value="P:regulation of cell shape"/>
    <property type="evidence" value="ECO:0007669"/>
    <property type="project" value="UniProtKB-KW"/>
</dbReference>
<proteinExistence type="inferred from homology"/>
<dbReference type="EMBL" id="SLZQ01000005">
    <property type="protein sequence ID" value="TCS36931.1"/>
    <property type="molecule type" value="Genomic_DNA"/>
</dbReference>
<evidence type="ECO:0000256" key="14">
    <source>
        <dbReference type="ARBA" id="ARBA00023306"/>
    </source>
</evidence>
<evidence type="ECO:0000256" key="7">
    <source>
        <dbReference type="ARBA" id="ARBA00022692"/>
    </source>
</evidence>
<dbReference type="GO" id="GO:0005886">
    <property type="term" value="C:plasma membrane"/>
    <property type="evidence" value="ECO:0007669"/>
    <property type="project" value="UniProtKB-SubCell"/>
</dbReference>
<protein>
    <recommendedName>
        <fullName evidence="16">Peptidoglycan D,D-transpeptidase FtsI</fullName>
        <ecNumber evidence="16">3.4.16.4</ecNumber>
    </recommendedName>
    <alternativeName>
        <fullName evidence="16">Penicillin-binding protein 3</fullName>
        <shortName evidence="16">PBP-3</shortName>
    </alternativeName>
</protein>
<dbReference type="Proteomes" id="UP000295382">
    <property type="component" value="Unassembled WGS sequence"/>
</dbReference>
<name>A0A4R3HXD1_PAULE</name>
<keyword evidence="13 16" id="KW-0717">Septation</keyword>
<evidence type="ECO:0000256" key="13">
    <source>
        <dbReference type="ARBA" id="ARBA00023210"/>
    </source>
</evidence>
<keyword evidence="4 16" id="KW-0132">Cell division</keyword>
<dbReference type="EC" id="3.4.16.4" evidence="16"/>
<dbReference type="UniPathway" id="UPA00219"/>
<keyword evidence="20" id="KW-1185">Reference proteome</keyword>
<dbReference type="GO" id="GO:0009002">
    <property type="term" value="F:serine-type D-Ala-D-Ala carboxypeptidase activity"/>
    <property type="evidence" value="ECO:0007669"/>
    <property type="project" value="UniProtKB-UniRule"/>
</dbReference>
<evidence type="ECO:0000256" key="5">
    <source>
        <dbReference type="ARBA" id="ARBA00022645"/>
    </source>
</evidence>
<evidence type="ECO:0000256" key="3">
    <source>
        <dbReference type="ARBA" id="ARBA00022519"/>
    </source>
</evidence>
<gene>
    <name evidence="16" type="primary">ftsI</name>
    <name evidence="19" type="ORF">EDC30_105152</name>
</gene>
<dbReference type="SUPFAM" id="SSF56601">
    <property type="entry name" value="beta-lactamase/transpeptidase-like"/>
    <property type="match status" value="1"/>
</dbReference>
<dbReference type="InterPro" id="IPR005311">
    <property type="entry name" value="PBP_dimer"/>
</dbReference>
<dbReference type="GO" id="GO:0008658">
    <property type="term" value="F:penicillin binding"/>
    <property type="evidence" value="ECO:0007669"/>
    <property type="project" value="InterPro"/>
</dbReference>
<evidence type="ECO:0000256" key="2">
    <source>
        <dbReference type="ARBA" id="ARBA00022475"/>
    </source>
</evidence>
<evidence type="ECO:0000256" key="6">
    <source>
        <dbReference type="ARBA" id="ARBA00022670"/>
    </source>
</evidence>
<accession>A0A4R3HXD1</accession>
<feature type="domain" description="Penicillin-binding protein dimerisation" evidence="18">
    <location>
        <begin position="80"/>
        <end position="227"/>
    </location>
</feature>
<evidence type="ECO:0000256" key="8">
    <source>
        <dbReference type="ARBA" id="ARBA00022801"/>
    </source>
</evidence>
<dbReference type="GO" id="GO:0009252">
    <property type="term" value="P:peptidoglycan biosynthetic process"/>
    <property type="evidence" value="ECO:0007669"/>
    <property type="project" value="UniProtKB-UniRule"/>
</dbReference>
<dbReference type="Pfam" id="PF03717">
    <property type="entry name" value="PBP_dimer"/>
    <property type="match status" value="1"/>
</dbReference>
<comment type="similarity">
    <text evidence="16">Belongs to the transpeptidase family. FtsI subfamily.</text>
</comment>
<dbReference type="Gene3D" id="1.10.150.770">
    <property type="match status" value="1"/>
</dbReference>
<keyword evidence="2 16" id="KW-1003">Cell membrane</keyword>
<keyword evidence="12 16" id="KW-0472">Membrane</keyword>
<dbReference type="Gene3D" id="3.30.450.330">
    <property type="match status" value="1"/>
</dbReference>
<dbReference type="OrthoDB" id="9789078at2"/>
<evidence type="ECO:0000256" key="1">
    <source>
        <dbReference type="ARBA" id="ARBA00004370"/>
    </source>
</evidence>
<dbReference type="GO" id="GO:0043093">
    <property type="term" value="P:FtsZ-dependent cytokinesis"/>
    <property type="evidence" value="ECO:0007669"/>
    <property type="project" value="UniProtKB-UniRule"/>
</dbReference>
<keyword evidence="9 16" id="KW-0133">Cell shape</keyword>
<dbReference type="SUPFAM" id="SSF56519">
    <property type="entry name" value="Penicillin binding protein dimerisation domain"/>
    <property type="match status" value="1"/>
</dbReference>
<evidence type="ECO:0000256" key="11">
    <source>
        <dbReference type="ARBA" id="ARBA00022989"/>
    </source>
</evidence>
<evidence type="ECO:0000256" key="4">
    <source>
        <dbReference type="ARBA" id="ARBA00022618"/>
    </source>
</evidence>
<dbReference type="PANTHER" id="PTHR30627:SF1">
    <property type="entry name" value="PEPTIDOGLYCAN D,D-TRANSPEPTIDASE FTSI"/>
    <property type="match status" value="1"/>
</dbReference>
<comment type="catalytic activity">
    <reaction evidence="16">
        <text>Preferential cleavage: (Ac)2-L-Lys-D-Ala-|-D-Ala. Also transpeptidation of peptidyl-alanyl moieties that are N-acyl substituents of D-alanine.</text>
        <dbReference type="EC" id="3.4.16.4"/>
    </reaction>
</comment>
<evidence type="ECO:0000259" key="17">
    <source>
        <dbReference type="Pfam" id="PF00905"/>
    </source>
</evidence>
<comment type="pathway">
    <text evidence="16">Cell wall biogenesis; peptidoglycan biosynthesis.</text>
</comment>
<keyword evidence="6 16" id="KW-0645">Protease</keyword>
<dbReference type="HAMAP" id="MF_02080">
    <property type="entry name" value="FtsI_transpept"/>
    <property type="match status" value="1"/>
</dbReference>
<keyword evidence="7 16" id="KW-0812">Transmembrane</keyword>
<dbReference type="RefSeq" id="WP_132258650.1">
    <property type="nucleotide sequence ID" value="NZ_SLZQ01000005.1"/>
</dbReference>
<comment type="caution">
    <text evidence="19">The sequence shown here is derived from an EMBL/GenBank/DDBJ whole genome shotgun (WGS) entry which is preliminary data.</text>
</comment>
<evidence type="ECO:0000313" key="20">
    <source>
        <dbReference type="Proteomes" id="UP000295382"/>
    </source>
</evidence>
<dbReference type="PANTHER" id="PTHR30627">
    <property type="entry name" value="PEPTIDOGLYCAN D,D-TRANSPEPTIDASE"/>
    <property type="match status" value="1"/>
</dbReference>
<comment type="function">
    <text evidence="16">Catalyzes cross-linking of the peptidoglycan cell wall at the division septum.</text>
</comment>
<sequence length="592" mass="64231">MTRATTRSGSASRVAASKGLPFSSSPVLAVKLPSWRSRLVLFLLFAAFVALIGRALWLQGISNEFLQKQGAVRYARTLELPATRGKITDRNGQVLASSLPVKAIWAIPEDVSEAPKDKLRELARLLEMNERDLQSKLDSDRSFVYLKRQVEQDIADKIVKLGISGIYTRKEYKRFYPQGEVMAHIVGFTNVEDVGQEGIELAAQKSLAGTTGSRRVIKDRLGRIVEDIEAIREPHDGKDMVLSLDSKIQYIVHTQLKEAVEKNNAKAGGVVVLDVKTGEVLALANLPTYNPNQRSGLTGAQLRNRVLTDTFEPGSAMKAFTVALALEHRLVTPSTPIQTAPGRLTIGTATIGDAHPHGVLSVSEVIQKSSNVGTAKLALQMQPQEMWEMFTTLGFGQQPRVGFPGAVAGRVRPYKSWRPIEQATMSYGHGMSVSLLQLARSYLVFARDGDLIPVTFQKLAEPPVGHRIFSEKTARDMRAMLESVTQPGGTAPQAQVPGYRVAGKTGTALKIVGGHYVKKYVASFVGFAPVSNPRIVVAVMIDEPTAKSYYGGTVAGPVFAAVAANALRALNVPPDSTVTDIIVPKDTVQESL</sequence>
<dbReference type="GO" id="GO:0000917">
    <property type="term" value="P:division septum assembly"/>
    <property type="evidence" value="ECO:0007669"/>
    <property type="project" value="UniProtKB-KW"/>
</dbReference>
<evidence type="ECO:0000256" key="12">
    <source>
        <dbReference type="ARBA" id="ARBA00023136"/>
    </source>
</evidence>
<keyword evidence="8 16" id="KW-0378">Hydrolase</keyword>
<dbReference type="InterPro" id="IPR012338">
    <property type="entry name" value="Beta-lactam/transpept-like"/>
</dbReference>
<evidence type="ECO:0000256" key="9">
    <source>
        <dbReference type="ARBA" id="ARBA00022960"/>
    </source>
</evidence>
<keyword evidence="14 16" id="KW-0131">Cell cycle</keyword>